<evidence type="ECO:0000256" key="1">
    <source>
        <dbReference type="SAM" id="SignalP"/>
    </source>
</evidence>
<dbReference type="AlphaFoldDB" id="A0A2J6SK72"/>
<dbReference type="GeneID" id="36589761"/>
<keyword evidence="3" id="KW-1185">Reference proteome</keyword>
<dbReference type="InParanoid" id="A0A2J6SK72"/>
<reference evidence="2 3" key="1">
    <citation type="submission" date="2016-04" db="EMBL/GenBank/DDBJ databases">
        <title>A degradative enzymes factory behind the ericoid mycorrhizal symbiosis.</title>
        <authorList>
            <consortium name="DOE Joint Genome Institute"/>
            <person name="Martino E."/>
            <person name="Morin E."/>
            <person name="Grelet G."/>
            <person name="Kuo A."/>
            <person name="Kohler A."/>
            <person name="Daghino S."/>
            <person name="Barry K."/>
            <person name="Choi C."/>
            <person name="Cichocki N."/>
            <person name="Clum A."/>
            <person name="Copeland A."/>
            <person name="Hainaut M."/>
            <person name="Haridas S."/>
            <person name="Labutti K."/>
            <person name="Lindquist E."/>
            <person name="Lipzen A."/>
            <person name="Khouja H.-R."/>
            <person name="Murat C."/>
            <person name="Ohm R."/>
            <person name="Olson A."/>
            <person name="Spatafora J."/>
            <person name="Veneault-Fourrey C."/>
            <person name="Henrissat B."/>
            <person name="Grigoriev I."/>
            <person name="Martin F."/>
            <person name="Perotto S."/>
        </authorList>
    </citation>
    <scope>NUCLEOTIDE SEQUENCE [LARGE SCALE GENOMIC DNA]</scope>
    <source>
        <strain evidence="2 3">E</strain>
    </source>
</reference>
<gene>
    <name evidence="2" type="ORF">K444DRAFT_620330</name>
</gene>
<dbReference type="RefSeq" id="XP_024728083.1">
    <property type="nucleotide sequence ID" value="XM_024881684.1"/>
</dbReference>
<accession>A0A2J6SK72</accession>
<name>A0A2J6SK72_9HELO</name>
<dbReference type="EMBL" id="KZ613912">
    <property type="protein sequence ID" value="PMD51179.1"/>
    <property type="molecule type" value="Genomic_DNA"/>
</dbReference>
<dbReference type="OrthoDB" id="10315363at2759"/>
<organism evidence="2 3">
    <name type="scientific">Hyaloscypha bicolor E</name>
    <dbReference type="NCBI Taxonomy" id="1095630"/>
    <lineage>
        <taxon>Eukaryota</taxon>
        <taxon>Fungi</taxon>
        <taxon>Dikarya</taxon>
        <taxon>Ascomycota</taxon>
        <taxon>Pezizomycotina</taxon>
        <taxon>Leotiomycetes</taxon>
        <taxon>Helotiales</taxon>
        <taxon>Hyaloscyphaceae</taxon>
        <taxon>Hyaloscypha</taxon>
        <taxon>Hyaloscypha bicolor</taxon>
    </lineage>
</organism>
<protein>
    <submittedName>
        <fullName evidence="2">Uncharacterized protein</fullName>
    </submittedName>
</protein>
<keyword evidence="1" id="KW-0732">Signal</keyword>
<feature type="chain" id="PRO_5014433230" evidence="1">
    <location>
        <begin position="20"/>
        <end position="135"/>
    </location>
</feature>
<dbReference type="Proteomes" id="UP000235371">
    <property type="component" value="Unassembled WGS sequence"/>
</dbReference>
<proteinExistence type="predicted"/>
<evidence type="ECO:0000313" key="2">
    <source>
        <dbReference type="EMBL" id="PMD51179.1"/>
    </source>
</evidence>
<feature type="signal peptide" evidence="1">
    <location>
        <begin position="1"/>
        <end position="19"/>
    </location>
</feature>
<sequence>MVSFTTFASVISMALFASAAPAVMEARGPPPPTWSALDFALFKADAGQEYQCYNNVADLHVPPTDLGNCHTAPTFYNARIWDQAWGYTCKLEVYGNGACNDPPVGTILPNDFSYPCKFPGGSLVALNSWKATCTW</sequence>
<evidence type="ECO:0000313" key="3">
    <source>
        <dbReference type="Proteomes" id="UP000235371"/>
    </source>
</evidence>